<protein>
    <recommendedName>
        <fullName evidence="4">Zn(2)-C6 fungal-type domain-containing protein</fullName>
    </recommendedName>
</protein>
<dbReference type="OMA" id="PMAWYLS"/>
<dbReference type="GO" id="GO:0000981">
    <property type="term" value="F:DNA-binding transcription factor activity, RNA polymerase II-specific"/>
    <property type="evidence" value="ECO:0007669"/>
    <property type="project" value="InterPro"/>
</dbReference>
<feature type="compositionally biased region" description="Polar residues" evidence="3">
    <location>
        <begin position="818"/>
        <end position="835"/>
    </location>
</feature>
<dbReference type="InterPro" id="IPR036864">
    <property type="entry name" value="Zn2-C6_fun-type_DNA-bd_sf"/>
</dbReference>
<dbReference type="SMART" id="SM00066">
    <property type="entry name" value="GAL4"/>
    <property type="match status" value="1"/>
</dbReference>
<feature type="non-terminal residue" evidence="5">
    <location>
        <position position="835"/>
    </location>
</feature>
<feature type="region of interest" description="Disordered" evidence="3">
    <location>
        <begin position="740"/>
        <end position="791"/>
    </location>
</feature>
<sequence>MTSVRERSTPPSAERVGSPVPSPAAKKRKRTLACDICKRKKLRCDGGQPGRRCLRCISYNRECTYEETTSTYDKSLTKTNVAKLEALIEKLEQLLSQSICPKCGSPSQTQSPESEILLRGINPFEQVSHSIGERRLSAQTSGNSTPDDLEDSDDEVTDSYSLIQGIRGLHLNHEPMHFIGKSSHAGLLSDAFNTKRELYEEGHPHPPHGRYHRPQFWISHPWLLSDAREVFSLCGPEAFPEPDLMHTLIDLYFVKVNTHVPLLHRPTFEAEISDGLHLRNPKFGATVLAVCALGARFSEDPRVYLDGYEDDPLSRGWKWFNSAQTIQQPWLCLPNLYYIQLCCLMIQFLEGTASFQASWMLIGIGIRMAQDVGAHRRKMYTGQHRAEEELWKRAFWILVAMDRALSAITGKPCATQDEDFDLDLLTECDDEYWTNSDPDLAFKQPPGKPSIIGFFNCLLRLTKILTFAQRTIYSGRKLKTLVGIGPEWEEKIVRELDSALNRWLDTIPEHLRWDPNQEDLVLLGQSAHLFVLYNQLQIFIHRPYIQSPNKTALQTFPSLAICTNAARASIHAIDIQYKRTGFLLFSVQTSLFTSAIVLLLNFWGSRRSGRPIDMVKEMADVQKCMDIGKIAEKHWYFCGRGWDILHELAYVGDLPPLAQSPFSSRKRDRDGNVTENRTIQDGRDPLSSPGLARRDDANSFPAERLRLQAQTSRISQRDMVEAQPPNIVLFSRMNSARDHQVLSNSQRSSGHLEPQQTHSAITAPDHNNSIGSSQNRFGRIPDPLSPSLWEADNDELGSLTFPSESIMAMEGARVDGRQPSNLMDNNHTQLPSRQT</sequence>
<dbReference type="PANTHER" id="PTHR46910:SF38">
    <property type="entry name" value="ZN(2)-C6 FUNGAL-TYPE DOMAIN-CONTAINING PROTEIN"/>
    <property type="match status" value="1"/>
</dbReference>
<evidence type="ECO:0000256" key="3">
    <source>
        <dbReference type="SAM" id="MobiDB-lite"/>
    </source>
</evidence>
<reference evidence="5 6" key="1">
    <citation type="journal article" date="2012" name="Science">
        <title>The Paleozoic origin of enzymatic lignin decomposition reconstructed from 31 fungal genomes.</title>
        <authorList>
            <person name="Floudas D."/>
            <person name="Binder M."/>
            <person name="Riley R."/>
            <person name="Barry K."/>
            <person name="Blanchette R.A."/>
            <person name="Henrissat B."/>
            <person name="Martinez A.T."/>
            <person name="Otillar R."/>
            <person name="Spatafora J.W."/>
            <person name="Yadav J.S."/>
            <person name="Aerts A."/>
            <person name="Benoit I."/>
            <person name="Boyd A."/>
            <person name="Carlson A."/>
            <person name="Copeland A."/>
            <person name="Coutinho P.M."/>
            <person name="de Vries R.P."/>
            <person name="Ferreira P."/>
            <person name="Findley K."/>
            <person name="Foster B."/>
            <person name="Gaskell J."/>
            <person name="Glotzer D."/>
            <person name="Gorecki P."/>
            <person name="Heitman J."/>
            <person name="Hesse C."/>
            <person name="Hori C."/>
            <person name="Igarashi K."/>
            <person name="Jurgens J.A."/>
            <person name="Kallen N."/>
            <person name="Kersten P."/>
            <person name="Kohler A."/>
            <person name="Kuees U."/>
            <person name="Kumar T.K.A."/>
            <person name="Kuo A."/>
            <person name="LaButti K."/>
            <person name="Larrondo L.F."/>
            <person name="Lindquist E."/>
            <person name="Ling A."/>
            <person name="Lombard V."/>
            <person name="Lucas S."/>
            <person name="Lundell T."/>
            <person name="Martin R."/>
            <person name="McLaughlin D.J."/>
            <person name="Morgenstern I."/>
            <person name="Morin E."/>
            <person name="Murat C."/>
            <person name="Nagy L.G."/>
            <person name="Nolan M."/>
            <person name="Ohm R.A."/>
            <person name="Patyshakuliyeva A."/>
            <person name="Rokas A."/>
            <person name="Ruiz-Duenas F.J."/>
            <person name="Sabat G."/>
            <person name="Salamov A."/>
            <person name="Samejima M."/>
            <person name="Schmutz J."/>
            <person name="Slot J.C."/>
            <person name="St John F."/>
            <person name="Stenlid J."/>
            <person name="Sun H."/>
            <person name="Sun S."/>
            <person name="Syed K."/>
            <person name="Tsang A."/>
            <person name="Wiebenga A."/>
            <person name="Young D."/>
            <person name="Pisabarro A."/>
            <person name="Eastwood D.C."/>
            <person name="Martin F."/>
            <person name="Cullen D."/>
            <person name="Grigoriev I.V."/>
            <person name="Hibbett D.S."/>
        </authorList>
    </citation>
    <scope>NUCLEOTIDE SEQUENCE [LARGE SCALE GENOMIC DNA]</scope>
    <source>
        <strain evidence="5 6">MD-104</strain>
    </source>
</reference>
<dbReference type="SUPFAM" id="SSF57701">
    <property type="entry name" value="Zn2/Cys6 DNA-binding domain"/>
    <property type="match status" value="1"/>
</dbReference>
<gene>
    <name evidence="5" type="ORF">WOLCODRAFT_97393</name>
</gene>
<dbReference type="Proteomes" id="UP000218811">
    <property type="component" value="Unassembled WGS sequence"/>
</dbReference>
<feature type="domain" description="Zn(2)-C6 fungal-type" evidence="4">
    <location>
        <begin position="33"/>
        <end position="65"/>
    </location>
</feature>
<dbReference type="GO" id="GO:0003677">
    <property type="term" value="F:DNA binding"/>
    <property type="evidence" value="ECO:0007669"/>
    <property type="project" value="InterPro"/>
</dbReference>
<dbReference type="InterPro" id="IPR050987">
    <property type="entry name" value="AtrR-like"/>
</dbReference>
<dbReference type="Gene3D" id="4.10.240.10">
    <property type="entry name" value="Zn(2)-C6 fungal-type DNA-binding domain"/>
    <property type="match status" value="1"/>
</dbReference>
<evidence type="ECO:0000256" key="2">
    <source>
        <dbReference type="ARBA" id="ARBA00023242"/>
    </source>
</evidence>
<dbReference type="AlphaFoldDB" id="A0A2H3JFL0"/>
<dbReference type="InterPro" id="IPR001138">
    <property type="entry name" value="Zn2Cys6_DnaBD"/>
</dbReference>
<dbReference type="GO" id="GO:0006351">
    <property type="term" value="P:DNA-templated transcription"/>
    <property type="evidence" value="ECO:0007669"/>
    <property type="project" value="InterPro"/>
</dbReference>
<feature type="region of interest" description="Disordered" evidence="3">
    <location>
        <begin position="135"/>
        <end position="155"/>
    </location>
</feature>
<feature type="region of interest" description="Disordered" evidence="3">
    <location>
        <begin position="809"/>
        <end position="835"/>
    </location>
</feature>
<feature type="compositionally biased region" description="Basic and acidic residues" evidence="3">
    <location>
        <begin position="665"/>
        <end position="684"/>
    </location>
</feature>
<dbReference type="OrthoDB" id="4456959at2759"/>
<dbReference type="EMBL" id="KB467942">
    <property type="protein sequence ID" value="PCH38603.1"/>
    <property type="molecule type" value="Genomic_DNA"/>
</dbReference>
<dbReference type="PANTHER" id="PTHR46910">
    <property type="entry name" value="TRANSCRIPTION FACTOR PDR1"/>
    <property type="match status" value="1"/>
</dbReference>
<feature type="compositionally biased region" description="Polar residues" evidence="3">
    <location>
        <begin position="741"/>
        <end position="776"/>
    </location>
</feature>
<proteinExistence type="predicted"/>
<dbReference type="CDD" id="cd12148">
    <property type="entry name" value="fungal_TF_MHR"/>
    <property type="match status" value="1"/>
</dbReference>
<feature type="region of interest" description="Disordered" evidence="3">
    <location>
        <begin position="1"/>
        <end position="25"/>
    </location>
</feature>
<accession>A0A2H3JFL0</accession>
<name>A0A2H3JFL0_WOLCO</name>
<dbReference type="STRING" id="742152.A0A2H3JFL0"/>
<keyword evidence="1" id="KW-0479">Metal-binding</keyword>
<dbReference type="InterPro" id="IPR007219">
    <property type="entry name" value="XnlR_reg_dom"/>
</dbReference>
<feature type="region of interest" description="Disordered" evidence="3">
    <location>
        <begin position="660"/>
        <end position="703"/>
    </location>
</feature>
<dbReference type="PROSITE" id="PS50048">
    <property type="entry name" value="ZN2_CY6_FUNGAL_2"/>
    <property type="match status" value="1"/>
</dbReference>
<dbReference type="CDD" id="cd00067">
    <property type="entry name" value="GAL4"/>
    <property type="match status" value="1"/>
</dbReference>
<dbReference type="Pfam" id="PF04082">
    <property type="entry name" value="Fungal_trans"/>
    <property type="match status" value="1"/>
</dbReference>
<keyword evidence="2" id="KW-0539">Nucleus</keyword>
<evidence type="ECO:0000313" key="6">
    <source>
        <dbReference type="Proteomes" id="UP000218811"/>
    </source>
</evidence>
<evidence type="ECO:0000259" key="4">
    <source>
        <dbReference type="PROSITE" id="PS50048"/>
    </source>
</evidence>
<dbReference type="PROSITE" id="PS00463">
    <property type="entry name" value="ZN2_CY6_FUNGAL_1"/>
    <property type="match status" value="1"/>
</dbReference>
<evidence type="ECO:0000256" key="1">
    <source>
        <dbReference type="ARBA" id="ARBA00022723"/>
    </source>
</evidence>
<dbReference type="Pfam" id="PF00172">
    <property type="entry name" value="Zn_clus"/>
    <property type="match status" value="1"/>
</dbReference>
<keyword evidence="6" id="KW-1185">Reference proteome</keyword>
<dbReference type="SMART" id="SM00906">
    <property type="entry name" value="Fungal_trans"/>
    <property type="match status" value="1"/>
</dbReference>
<organism evidence="5 6">
    <name type="scientific">Wolfiporia cocos (strain MD-104)</name>
    <name type="common">Brown rot fungus</name>
    <dbReference type="NCBI Taxonomy" id="742152"/>
    <lineage>
        <taxon>Eukaryota</taxon>
        <taxon>Fungi</taxon>
        <taxon>Dikarya</taxon>
        <taxon>Basidiomycota</taxon>
        <taxon>Agaricomycotina</taxon>
        <taxon>Agaricomycetes</taxon>
        <taxon>Polyporales</taxon>
        <taxon>Phaeolaceae</taxon>
        <taxon>Wolfiporia</taxon>
    </lineage>
</organism>
<dbReference type="GO" id="GO:0008270">
    <property type="term" value="F:zinc ion binding"/>
    <property type="evidence" value="ECO:0007669"/>
    <property type="project" value="InterPro"/>
</dbReference>
<evidence type="ECO:0000313" key="5">
    <source>
        <dbReference type="EMBL" id="PCH38603.1"/>
    </source>
</evidence>